<dbReference type="PRINTS" id="PR00081">
    <property type="entry name" value="GDHRDH"/>
</dbReference>
<feature type="region of interest" description="Disordered" evidence="4">
    <location>
        <begin position="233"/>
        <end position="253"/>
    </location>
</feature>
<dbReference type="PANTHER" id="PTHR43618:SF18">
    <property type="entry name" value="SHORT CHAIN DEHYDROGENASE_REDUCTASE FAMILY (AFU_ORTHOLOGUE AFUA_5G12480)"/>
    <property type="match status" value="1"/>
</dbReference>
<dbReference type="SUPFAM" id="SSF51735">
    <property type="entry name" value="NAD(P)-binding Rossmann-fold domains"/>
    <property type="match status" value="1"/>
</dbReference>
<dbReference type="InterPro" id="IPR052178">
    <property type="entry name" value="Sec_Metab_Biosynth_SDR"/>
</dbReference>
<proteinExistence type="inferred from homology"/>
<dbReference type="CDD" id="cd05233">
    <property type="entry name" value="SDR_c"/>
    <property type="match status" value="1"/>
</dbReference>
<protein>
    <submittedName>
        <fullName evidence="5">Short chain dehydrogenase/reductase</fullName>
    </submittedName>
</protein>
<keyword evidence="6" id="KW-1185">Reference proteome</keyword>
<dbReference type="Gene3D" id="3.40.50.720">
    <property type="entry name" value="NAD(P)-binding Rossmann-like Domain"/>
    <property type="match status" value="1"/>
</dbReference>
<dbReference type="PANTHER" id="PTHR43618">
    <property type="entry name" value="7-ALPHA-HYDROXYSTEROID DEHYDROGENASE"/>
    <property type="match status" value="1"/>
</dbReference>
<dbReference type="AlphaFoldDB" id="A0A6A6VU36"/>
<evidence type="ECO:0000256" key="3">
    <source>
        <dbReference type="ARBA" id="ARBA00023002"/>
    </source>
</evidence>
<dbReference type="EMBL" id="ML996583">
    <property type="protein sequence ID" value="KAF2753665.1"/>
    <property type="molecule type" value="Genomic_DNA"/>
</dbReference>
<evidence type="ECO:0000256" key="1">
    <source>
        <dbReference type="ARBA" id="ARBA00006484"/>
    </source>
</evidence>
<evidence type="ECO:0000313" key="6">
    <source>
        <dbReference type="Proteomes" id="UP000799437"/>
    </source>
</evidence>
<evidence type="ECO:0000256" key="4">
    <source>
        <dbReference type="SAM" id="MobiDB-lite"/>
    </source>
</evidence>
<dbReference type="Proteomes" id="UP000799437">
    <property type="component" value="Unassembled WGS sequence"/>
</dbReference>
<dbReference type="InterPro" id="IPR002347">
    <property type="entry name" value="SDR_fam"/>
</dbReference>
<keyword evidence="3" id="KW-0560">Oxidoreductase</keyword>
<gene>
    <name evidence="5" type="ORF">EJ05DRAFT_514623</name>
</gene>
<reference evidence="5" key="1">
    <citation type="journal article" date="2020" name="Stud. Mycol.">
        <title>101 Dothideomycetes genomes: a test case for predicting lifestyles and emergence of pathogens.</title>
        <authorList>
            <person name="Haridas S."/>
            <person name="Albert R."/>
            <person name="Binder M."/>
            <person name="Bloem J."/>
            <person name="Labutti K."/>
            <person name="Salamov A."/>
            <person name="Andreopoulos B."/>
            <person name="Baker S."/>
            <person name="Barry K."/>
            <person name="Bills G."/>
            <person name="Bluhm B."/>
            <person name="Cannon C."/>
            <person name="Castanera R."/>
            <person name="Culley D."/>
            <person name="Daum C."/>
            <person name="Ezra D."/>
            <person name="Gonzalez J."/>
            <person name="Henrissat B."/>
            <person name="Kuo A."/>
            <person name="Liang C."/>
            <person name="Lipzen A."/>
            <person name="Lutzoni F."/>
            <person name="Magnuson J."/>
            <person name="Mondo S."/>
            <person name="Nolan M."/>
            <person name="Ohm R."/>
            <person name="Pangilinan J."/>
            <person name="Park H.-J."/>
            <person name="Ramirez L."/>
            <person name="Alfaro M."/>
            <person name="Sun H."/>
            <person name="Tritt A."/>
            <person name="Yoshinaga Y."/>
            <person name="Zwiers L.-H."/>
            <person name="Turgeon B."/>
            <person name="Goodwin S."/>
            <person name="Spatafora J."/>
            <person name="Crous P."/>
            <person name="Grigoriev I."/>
        </authorList>
    </citation>
    <scope>NUCLEOTIDE SEQUENCE</scope>
    <source>
        <strain evidence="5">CBS 121739</strain>
    </source>
</reference>
<organism evidence="5 6">
    <name type="scientific">Pseudovirgaria hyperparasitica</name>
    <dbReference type="NCBI Taxonomy" id="470096"/>
    <lineage>
        <taxon>Eukaryota</taxon>
        <taxon>Fungi</taxon>
        <taxon>Dikarya</taxon>
        <taxon>Ascomycota</taxon>
        <taxon>Pezizomycotina</taxon>
        <taxon>Dothideomycetes</taxon>
        <taxon>Dothideomycetes incertae sedis</taxon>
        <taxon>Acrospermales</taxon>
        <taxon>Acrospermaceae</taxon>
        <taxon>Pseudovirgaria</taxon>
    </lineage>
</organism>
<accession>A0A6A6VU36</accession>
<name>A0A6A6VU36_9PEZI</name>
<dbReference type="GeneID" id="54489597"/>
<evidence type="ECO:0000313" key="5">
    <source>
        <dbReference type="EMBL" id="KAF2753665.1"/>
    </source>
</evidence>
<dbReference type="InterPro" id="IPR036291">
    <property type="entry name" value="NAD(P)-bd_dom_sf"/>
</dbReference>
<sequence>MAPNYDATSLFSVKGLVAVITGGGSGLGANVAHALDANGAKAVYVLGRRAEALERTAAEAKNGSIKPIVCDVTDKSQLAAAAAKVSSESGFINVLFANSGAIGPPTGDLLSRDTPPSLDEFTSRLCEVEMSDFTQTMHVNVTGTFFTALAFAKLLDAGNKAANVVMKSQIIVTSSIAAYTRVPAAGFSYSYSKVAASHMVKQLSTVLGPYKIRCNAIAPGFFPSEMTENMPWNKTGKDPRQEGNLPAKTCPLERTGTEEDIAGTAMWLMSPAGSYMNGSIQLIDGGRVGGQPATY</sequence>
<dbReference type="Pfam" id="PF13561">
    <property type="entry name" value="adh_short_C2"/>
    <property type="match status" value="1"/>
</dbReference>
<dbReference type="RefSeq" id="XP_033596116.1">
    <property type="nucleotide sequence ID" value="XM_033748543.1"/>
</dbReference>
<evidence type="ECO:0000256" key="2">
    <source>
        <dbReference type="ARBA" id="ARBA00022857"/>
    </source>
</evidence>
<dbReference type="GO" id="GO:0016491">
    <property type="term" value="F:oxidoreductase activity"/>
    <property type="evidence" value="ECO:0007669"/>
    <property type="project" value="UniProtKB-KW"/>
</dbReference>
<comment type="similarity">
    <text evidence="1">Belongs to the short-chain dehydrogenases/reductases (SDR) family.</text>
</comment>
<keyword evidence="2" id="KW-0521">NADP</keyword>
<dbReference type="OrthoDB" id="2898618at2759"/>